<dbReference type="PANTHER" id="PTHR34227:SF1">
    <property type="entry name" value="DIMETHYL SULFOXIDE REDUCTASE CHAPERONE-RELATED"/>
    <property type="match status" value="1"/>
</dbReference>
<evidence type="ECO:0000313" key="4">
    <source>
        <dbReference type="Proteomes" id="UP000095185"/>
    </source>
</evidence>
<dbReference type="Pfam" id="PF02613">
    <property type="entry name" value="Nitrate_red_del"/>
    <property type="match status" value="1"/>
</dbReference>
<evidence type="ECO:0000313" key="3">
    <source>
        <dbReference type="EMBL" id="AOS84129.1"/>
    </source>
</evidence>
<evidence type="ECO:0000256" key="2">
    <source>
        <dbReference type="SAM" id="Coils"/>
    </source>
</evidence>
<reference evidence="3" key="1">
    <citation type="submission" date="2016-09" db="EMBL/GenBank/DDBJ databases">
        <title>Genome sequence of Chlorobaculum limnaeum.</title>
        <authorList>
            <person name="Liu Z."/>
            <person name="Tank M."/>
            <person name="Bryant D.A."/>
        </authorList>
    </citation>
    <scope>NUCLEOTIDE SEQUENCE [LARGE SCALE GENOMIC DNA]</scope>
    <source>
        <strain evidence="3">DSM 1677</strain>
    </source>
</reference>
<proteinExistence type="predicted"/>
<dbReference type="EMBL" id="CP017305">
    <property type="protein sequence ID" value="AOS84129.1"/>
    <property type="molecule type" value="Genomic_DNA"/>
</dbReference>
<dbReference type="AlphaFoldDB" id="A0A1D8D8V8"/>
<keyword evidence="2" id="KW-0175">Coiled coil</keyword>
<gene>
    <name evidence="3" type="ORF">BIU88_08285</name>
</gene>
<dbReference type="PANTHER" id="PTHR34227">
    <property type="entry name" value="CHAPERONE PROTEIN YCDY"/>
    <property type="match status" value="1"/>
</dbReference>
<keyword evidence="1" id="KW-0143">Chaperone</keyword>
<dbReference type="InterPro" id="IPR020945">
    <property type="entry name" value="DMSO/NO3_reduct_chaperone"/>
</dbReference>
<dbReference type="RefSeq" id="WP_069810326.1">
    <property type="nucleotide sequence ID" value="NZ_CP017305.1"/>
</dbReference>
<sequence length="188" mass="21263">MTTPLQKALRYKFLSRCLAYPNEAFIPALREALEKIEANRDELLALVAAFEREDAETLQAEYTRLFLNGYPRTVCPPYESVYLEKRMHGESTVAVQAAYAEWEMSVEPGLIDHLATELEFLAFLASAESLDNAVSADARKASERFTQQHMSRWTPQFTADLQAGATLDAYRLLGEVMENTLTPLRPKP</sequence>
<accession>A0A1D8D8V8</accession>
<keyword evidence="4" id="KW-1185">Reference proteome</keyword>
<dbReference type="InterPro" id="IPR036411">
    <property type="entry name" value="TorD-like_sf"/>
</dbReference>
<dbReference type="InterPro" id="IPR050289">
    <property type="entry name" value="TorD/DmsD_chaperones"/>
</dbReference>
<dbReference type="STRING" id="274537.BIU88_08285"/>
<feature type="coiled-coil region" evidence="2">
    <location>
        <begin position="26"/>
        <end position="53"/>
    </location>
</feature>
<dbReference type="KEGG" id="clz:BIU88_08285"/>
<name>A0A1D8D8V8_CHLLM</name>
<protein>
    <submittedName>
        <fullName evidence="3">Cytoplasmic chaperone TorD family protein</fullName>
    </submittedName>
</protein>
<dbReference type="OrthoDB" id="9795302at2"/>
<organism evidence="3 4">
    <name type="scientific">Chlorobaculum limnaeum</name>
    <dbReference type="NCBI Taxonomy" id="274537"/>
    <lineage>
        <taxon>Bacteria</taxon>
        <taxon>Pseudomonadati</taxon>
        <taxon>Chlorobiota</taxon>
        <taxon>Chlorobiia</taxon>
        <taxon>Chlorobiales</taxon>
        <taxon>Chlorobiaceae</taxon>
        <taxon>Chlorobaculum</taxon>
    </lineage>
</organism>
<dbReference type="Proteomes" id="UP000095185">
    <property type="component" value="Chromosome"/>
</dbReference>
<dbReference type="SUPFAM" id="SSF89155">
    <property type="entry name" value="TorD-like"/>
    <property type="match status" value="1"/>
</dbReference>
<dbReference type="Gene3D" id="1.10.3480.10">
    <property type="entry name" value="TorD-like"/>
    <property type="match status" value="1"/>
</dbReference>
<evidence type="ECO:0000256" key="1">
    <source>
        <dbReference type="ARBA" id="ARBA00023186"/>
    </source>
</evidence>